<gene>
    <name evidence="2" type="ORF">THOM_0560</name>
</gene>
<name>L7JZH2_TRAHO</name>
<reference evidence="2 3" key="1">
    <citation type="journal article" date="2012" name="PLoS Pathog.">
        <title>The genome of the obligate intracellular parasite Trachipleistophora hominis: new insights into microsporidian genome dynamics and reductive evolution.</title>
        <authorList>
            <person name="Heinz E."/>
            <person name="Williams T.A."/>
            <person name="Nakjang S."/>
            <person name="Noel C.J."/>
            <person name="Swan D.C."/>
            <person name="Goldberg A.V."/>
            <person name="Harris S.R."/>
            <person name="Weinmaier T."/>
            <person name="Markert S."/>
            <person name="Becher D."/>
            <person name="Bernhardt J."/>
            <person name="Dagan T."/>
            <person name="Hacker C."/>
            <person name="Lucocq J.M."/>
            <person name="Schweder T."/>
            <person name="Rattei T."/>
            <person name="Hall N."/>
            <person name="Hirt R.P."/>
            <person name="Embley T.M."/>
        </authorList>
    </citation>
    <scope>NUCLEOTIDE SEQUENCE [LARGE SCALE GENOMIC DNA]</scope>
</reference>
<evidence type="ECO:0000256" key="1">
    <source>
        <dbReference type="SAM" id="MobiDB-lite"/>
    </source>
</evidence>
<dbReference type="OrthoDB" id="2192040at2759"/>
<protein>
    <submittedName>
        <fullName evidence="2">Uncharacterized protein</fullName>
    </submittedName>
</protein>
<dbReference type="HOGENOM" id="CLU_171290_0_0_1"/>
<organism evidence="2 3">
    <name type="scientific">Trachipleistophora hominis</name>
    <name type="common">Microsporidian parasite</name>
    <dbReference type="NCBI Taxonomy" id="72359"/>
    <lineage>
        <taxon>Eukaryota</taxon>
        <taxon>Fungi</taxon>
        <taxon>Fungi incertae sedis</taxon>
        <taxon>Microsporidia</taxon>
        <taxon>Pleistophoridae</taxon>
        <taxon>Trachipleistophora</taxon>
    </lineage>
</organism>
<accession>L7JZH2</accession>
<sequence length="113" mass="13270">MRVNNATVAPAKMSSAKRSKKIEHDLENDYDNNEVAQLKIDLLTAYLKSLSTYNYYDRKNKQANLMFLKISTLLEKFLQFENKKRYNDKTRGIFVESKVVDKKETALKMNKKL</sequence>
<feature type="region of interest" description="Disordered" evidence="1">
    <location>
        <begin position="1"/>
        <end position="25"/>
    </location>
</feature>
<dbReference type="AlphaFoldDB" id="L7JZH2"/>
<dbReference type="OMA" id="TCRIFTE"/>
<dbReference type="VEuPathDB" id="MicrosporidiaDB:THOM_0560"/>
<evidence type="ECO:0000313" key="2">
    <source>
        <dbReference type="EMBL" id="ELQ76451.1"/>
    </source>
</evidence>
<proteinExistence type="predicted"/>
<keyword evidence="3" id="KW-1185">Reference proteome</keyword>
<dbReference type="EMBL" id="JH993846">
    <property type="protein sequence ID" value="ELQ76451.1"/>
    <property type="molecule type" value="Genomic_DNA"/>
</dbReference>
<dbReference type="Proteomes" id="UP000011185">
    <property type="component" value="Unassembled WGS sequence"/>
</dbReference>
<dbReference type="InParanoid" id="L7JZH2"/>
<evidence type="ECO:0000313" key="3">
    <source>
        <dbReference type="Proteomes" id="UP000011185"/>
    </source>
</evidence>